<feature type="region of interest" description="Disordered" evidence="3">
    <location>
        <begin position="406"/>
        <end position="426"/>
    </location>
</feature>
<feature type="compositionally biased region" description="Low complexity" evidence="3">
    <location>
        <begin position="411"/>
        <end position="421"/>
    </location>
</feature>
<dbReference type="AlphaFoldDB" id="A0A1Y1VKU9"/>
<dbReference type="EMBL" id="MCFH01000004">
    <property type="protein sequence ID" value="ORX58378.1"/>
    <property type="molecule type" value="Genomic_DNA"/>
</dbReference>
<dbReference type="OrthoDB" id="18190at2759"/>
<reference evidence="6 7" key="1">
    <citation type="submission" date="2016-08" db="EMBL/GenBank/DDBJ databases">
        <title>Genomes of anaerobic fungi encode conserved fungal cellulosomes for biomass hydrolysis.</title>
        <authorList>
            <consortium name="DOE Joint Genome Institute"/>
            <person name="Haitjema C.H."/>
            <person name="Gilmore S.P."/>
            <person name="Henske J.K."/>
            <person name="Solomon K.V."/>
            <person name="De Groot R."/>
            <person name="Kuo A."/>
            <person name="Mondo S.J."/>
            <person name="Salamov A.A."/>
            <person name="Labutti K."/>
            <person name="Zhao Z."/>
            <person name="Chiniquy J."/>
            <person name="Barry K."/>
            <person name="Brewer H.M."/>
            <person name="Purvine S.O."/>
            <person name="Wright A.T."/>
            <person name="Boxma B."/>
            <person name="Van Alen T."/>
            <person name="Hackstein J.H."/>
            <person name="Baker S.E."/>
            <person name="Grigoriev I.V."/>
            <person name="O'Malley M.A."/>
        </authorList>
    </citation>
    <scope>NUCLEOTIDE SEQUENCE [LARGE SCALE GENOMIC DNA]</scope>
    <source>
        <strain evidence="7">finn</strain>
    </source>
</reference>
<reference evidence="6 7" key="2">
    <citation type="submission" date="2016-08" db="EMBL/GenBank/DDBJ databases">
        <title>Pervasive Adenine N6-methylation of Active Genes in Fungi.</title>
        <authorList>
            <consortium name="DOE Joint Genome Institute"/>
            <person name="Mondo S.J."/>
            <person name="Dannebaum R.O."/>
            <person name="Kuo R.C."/>
            <person name="Labutti K."/>
            <person name="Haridas S."/>
            <person name="Kuo A."/>
            <person name="Salamov A."/>
            <person name="Ahrendt S.R."/>
            <person name="Lipzen A."/>
            <person name="Sullivan W."/>
            <person name="Andreopoulos W.B."/>
            <person name="Clum A."/>
            <person name="Lindquist E."/>
            <person name="Daum C."/>
            <person name="Ramamoorthy G.K."/>
            <person name="Gryganskyi A."/>
            <person name="Culley D."/>
            <person name="Magnuson J.K."/>
            <person name="James T.Y."/>
            <person name="O'Malley M.A."/>
            <person name="Stajich J.E."/>
            <person name="Spatafora J.W."/>
            <person name="Visel A."/>
            <person name="Grigoriev I.V."/>
        </authorList>
    </citation>
    <scope>NUCLEOTIDE SEQUENCE [LARGE SCALE GENOMIC DNA]</scope>
    <source>
        <strain evidence="7">finn</strain>
    </source>
</reference>
<evidence type="ECO:0000256" key="1">
    <source>
        <dbReference type="ARBA" id="ARBA00004123"/>
    </source>
</evidence>
<dbReference type="InterPro" id="IPR011989">
    <property type="entry name" value="ARM-like"/>
</dbReference>
<dbReference type="GO" id="GO:0016180">
    <property type="term" value="P:snRNA processing"/>
    <property type="evidence" value="ECO:0007669"/>
    <property type="project" value="TreeGrafter"/>
</dbReference>
<dbReference type="InterPro" id="IPR057412">
    <property type="entry name" value="INTS4_C"/>
</dbReference>
<feature type="region of interest" description="Disordered" evidence="3">
    <location>
        <begin position="223"/>
        <end position="247"/>
    </location>
</feature>
<gene>
    <name evidence="6" type="ORF">BCR36DRAFT_408897</name>
</gene>
<dbReference type="Pfam" id="PF25458">
    <property type="entry name" value="INTS4_C"/>
    <property type="match status" value="1"/>
</dbReference>
<evidence type="ECO:0000313" key="6">
    <source>
        <dbReference type="EMBL" id="ORX58378.1"/>
    </source>
</evidence>
<feature type="compositionally biased region" description="Polar residues" evidence="3">
    <location>
        <begin position="226"/>
        <end position="247"/>
    </location>
</feature>
<dbReference type="STRING" id="1754191.A0A1Y1VKU9"/>
<dbReference type="Gene3D" id="1.25.10.10">
    <property type="entry name" value="Leucine-rich Repeat Variant"/>
    <property type="match status" value="2"/>
</dbReference>
<evidence type="ECO:0000259" key="5">
    <source>
        <dbReference type="Pfam" id="PF25458"/>
    </source>
</evidence>
<sequence length="1037" mass="119765">MGFTPTQSLSGFSMNLNSTKTLDNLISNAFDNYKNDNLELRKTAYWNLVREYSNLSKDEKITLAEDVSIYVLEELNNQIKIYQIELLEKLSQEVYINAYSIFSTIIVVLFKNDDDEILIRKIYHTLLNIMKVKRYCLENVATPIQFKFLITILYHAELCNKHITSYCIQLIGHFMLLKDIYNIVQSQKEDTQVIDSGLNRDRISPSSSTSSLNSLSDYKIKRDTKSGSSNTFMKKSESGDITNDNNTKRNSSLYDEKKFFLKNHFSIRNMQKVIEYFLVDEDEHVRKAAILTLTHLHSNNIQLHITLYRQLKKLLKDTNEDVRIAAMNAIWLLVLQNSDYKIIPEYYNYHGLLVNDAFIKICNMINDSSVTVRTKTCAILGSFKNVHSNYLFQALNKKILSNFKYKKQDQNSSSSRNNNFRSSKKTKLPSGDLLLENEKIYLSDASACGAFVHGLEDEYREVRNAALDSVGEQSLQSHLFAQKAIVFIVDMFNDEIFEIRLQAIHTLHKIALKHAIHLNQDQLQNVLSSLQDASSISRFAAHKMLSALYMANTDCVKILIKALMNDLTKYKEDQKSVYSCFKHIGLKHPNYIENLIPMFLKLEKPFLPQEQVSDDPIHIGHIILIYNAASIKSKIFYQLPEYTFKQYYYLRDVYPDCFPILNIPKAVYPDNIYTSSTIKDNISTQLIDDLMNDVILSSQSIKNHVDNGKYQHAIDIITDSKNKLAYIKNTKASLSEKVELVSLYLSCCKIVIQALKSYKTQASNIEYAATLMQLTYQMQYIFLGVQSCLYPQLEAFRVLSHLLLMSQYLKSSNGKITNEISNMANLFVERIQKLRVLLKTNNYDILEIKIFNIETLINDLIKNKFIDIISFLIAVEKTIASYILPSFDITNNIKKTKVTIASTIDSKDIKFGAEMPYRIDINANIINITDPTNILIEVIMPNQAKYFYKPLIHHFIPCGHYSYKLNSFIVLEENGWSDFANIEIHITYEFQPQFEMVDKYLLNYNEITSANITNNTSCKVRFTEVPLILSIYPENMK</sequence>
<evidence type="ECO:0000259" key="4">
    <source>
        <dbReference type="Pfam" id="PF12717"/>
    </source>
</evidence>
<feature type="domain" description="Integrator complex subunit 4/Protein SIEL C-terminal Ig-like" evidence="5">
    <location>
        <begin position="907"/>
        <end position="1014"/>
    </location>
</feature>
<dbReference type="PANTHER" id="PTHR20938">
    <property type="entry name" value="INTEGRATOR COMPLEX SUBUNIT 4"/>
    <property type="match status" value="1"/>
</dbReference>
<proteinExistence type="predicted"/>
<comment type="subcellular location">
    <subcellularLocation>
        <location evidence="1">Nucleus</location>
    </subcellularLocation>
</comment>
<dbReference type="Pfam" id="PF12717">
    <property type="entry name" value="Cnd1"/>
    <property type="match status" value="1"/>
</dbReference>
<comment type="caution">
    <text evidence="6">The sequence shown here is derived from an EMBL/GenBank/DDBJ whole genome shotgun (WGS) entry which is preliminary data.</text>
</comment>
<evidence type="ECO:0000256" key="3">
    <source>
        <dbReference type="SAM" id="MobiDB-lite"/>
    </source>
</evidence>
<dbReference type="GO" id="GO:0032039">
    <property type="term" value="C:integrator complex"/>
    <property type="evidence" value="ECO:0007669"/>
    <property type="project" value="TreeGrafter"/>
</dbReference>
<keyword evidence="7" id="KW-1185">Reference proteome</keyword>
<name>A0A1Y1VKU9_9FUNG</name>
<dbReference type="InterPro" id="IPR032682">
    <property type="entry name" value="Cnd1_C"/>
</dbReference>
<evidence type="ECO:0000313" key="7">
    <source>
        <dbReference type="Proteomes" id="UP000193719"/>
    </source>
</evidence>
<dbReference type="SUPFAM" id="SSF48371">
    <property type="entry name" value="ARM repeat"/>
    <property type="match status" value="1"/>
</dbReference>
<dbReference type="InterPro" id="IPR016024">
    <property type="entry name" value="ARM-type_fold"/>
</dbReference>
<dbReference type="PANTHER" id="PTHR20938:SF0">
    <property type="entry name" value="INTEGRATOR COMPLEX SUBUNIT 4"/>
    <property type="match status" value="1"/>
</dbReference>
<feature type="domain" description="Condensin complex subunit 1 C-terminal" evidence="4">
    <location>
        <begin position="274"/>
        <end position="330"/>
    </location>
</feature>
<dbReference type="Proteomes" id="UP000193719">
    <property type="component" value="Unassembled WGS sequence"/>
</dbReference>
<keyword evidence="2" id="KW-0539">Nucleus</keyword>
<accession>A0A1Y1VKU9</accession>
<evidence type="ECO:0000256" key="2">
    <source>
        <dbReference type="ARBA" id="ARBA00023242"/>
    </source>
</evidence>
<protein>
    <submittedName>
        <fullName evidence="6">ARM repeat-containing protein</fullName>
    </submittedName>
</protein>
<organism evidence="6 7">
    <name type="scientific">Piromyces finnis</name>
    <dbReference type="NCBI Taxonomy" id="1754191"/>
    <lineage>
        <taxon>Eukaryota</taxon>
        <taxon>Fungi</taxon>
        <taxon>Fungi incertae sedis</taxon>
        <taxon>Chytridiomycota</taxon>
        <taxon>Chytridiomycota incertae sedis</taxon>
        <taxon>Neocallimastigomycetes</taxon>
        <taxon>Neocallimastigales</taxon>
        <taxon>Neocallimastigaceae</taxon>
        <taxon>Piromyces</taxon>
    </lineage>
</organism>